<organism evidence="2 3">
    <name type="scientific">Spodoptera exigua</name>
    <name type="common">Beet armyworm</name>
    <name type="synonym">Noctua fulgens</name>
    <dbReference type="NCBI Taxonomy" id="7107"/>
    <lineage>
        <taxon>Eukaryota</taxon>
        <taxon>Metazoa</taxon>
        <taxon>Ecdysozoa</taxon>
        <taxon>Arthropoda</taxon>
        <taxon>Hexapoda</taxon>
        <taxon>Insecta</taxon>
        <taxon>Pterygota</taxon>
        <taxon>Neoptera</taxon>
        <taxon>Endopterygota</taxon>
        <taxon>Lepidoptera</taxon>
        <taxon>Glossata</taxon>
        <taxon>Ditrysia</taxon>
        <taxon>Noctuoidea</taxon>
        <taxon>Noctuidae</taxon>
        <taxon>Amphipyrinae</taxon>
        <taxon>Spodoptera</taxon>
    </lineage>
</organism>
<protein>
    <recommendedName>
        <fullName evidence="4">BESS domain-containing protein</fullName>
    </recommendedName>
</protein>
<evidence type="ECO:0000313" key="2">
    <source>
        <dbReference type="EMBL" id="KAF9406097.1"/>
    </source>
</evidence>
<feature type="compositionally biased region" description="Polar residues" evidence="1">
    <location>
        <begin position="80"/>
        <end position="89"/>
    </location>
</feature>
<comment type="caution">
    <text evidence="2">The sequence shown here is derived from an EMBL/GenBank/DDBJ whole genome shotgun (WGS) entry which is preliminary data.</text>
</comment>
<reference evidence="2" key="1">
    <citation type="submission" date="2020-08" db="EMBL/GenBank/DDBJ databases">
        <title>Spodoptera exigua strain:BAW_Kor-Di-RS1 Genome sequencing and assembly.</title>
        <authorList>
            <person name="Kim J."/>
            <person name="Nam H.Y."/>
            <person name="Kwon M."/>
            <person name="Choi J.H."/>
            <person name="Cho S.R."/>
            <person name="Kim G.-H."/>
        </authorList>
    </citation>
    <scope>NUCLEOTIDE SEQUENCE</scope>
    <source>
        <strain evidence="2">BAW_Kor-Di-RS1</strain>
        <tissue evidence="2">Whole-body</tissue>
    </source>
</reference>
<feature type="region of interest" description="Disordered" evidence="1">
    <location>
        <begin position="45"/>
        <end position="104"/>
    </location>
</feature>
<gene>
    <name evidence="2" type="ORF">HW555_013403</name>
</gene>
<sequence>MEAYRNYKSKIKKSEKSGAGADDVYKPIWFGYNIIDSMIGDTTINKTTINTPENMDDTEQENPEEEQENQSQNDSQQSQDVNTNTTATPTVRRRKNPSELTEAGKMMKEALVTFKSTIKRHDNQSINTIQEDDCDLYGRLLAKKLRRLSEEKRLRLMHDIDGMILSSHYTASSASSSPIPPLSPIQPPLQQQYVIQYQPRPGTSSSTHSEPIIQCQPRPGTSSSTHSEPIIHYSPMTIQNSITNNRRNIGSSIIIQSNEVIHPPVVHIPDLDTIEDANIDMIGEEDNIDILQKAFMSKAKYLSVMARRIFAGTAFRNWVSCFAISGETLFSSSRPVEATTSSIFVERANYTVNTTVNTANVEPRNVHAQFAPQFAPRFAPANRAKDNDAVYRYKLKYDDNWTEAEIKKKSQRSSSQRITRDIRDINVTPVYNSRRDIPVNKKNDLKELLQKNIIPRSKRHKELQRVMIVSEVQTWRSNGYAVGAAWCDGACRDLSGRVCVSVVNVHFICGRVCAYLCISALLSPRAAHTRVAGSRGRGAGWPEVNRPRRSKDVAIADLDRSVFCSVTVYQVIVNTTGRKITREGTNNIVTLVFYTNNVHFTQEKH</sequence>
<dbReference type="EMBL" id="JACKWZ010000639">
    <property type="protein sequence ID" value="KAF9406097.1"/>
    <property type="molecule type" value="Genomic_DNA"/>
</dbReference>
<dbReference type="Proteomes" id="UP000648187">
    <property type="component" value="Unassembled WGS sequence"/>
</dbReference>
<accession>A0A835KY60</accession>
<dbReference type="AlphaFoldDB" id="A0A835KY60"/>
<evidence type="ECO:0000256" key="1">
    <source>
        <dbReference type="SAM" id="MobiDB-lite"/>
    </source>
</evidence>
<evidence type="ECO:0008006" key="4">
    <source>
        <dbReference type="Google" id="ProtNLM"/>
    </source>
</evidence>
<name>A0A835KY60_SPOEX</name>
<keyword evidence="3" id="KW-1185">Reference proteome</keyword>
<proteinExistence type="predicted"/>
<evidence type="ECO:0000313" key="3">
    <source>
        <dbReference type="Proteomes" id="UP000648187"/>
    </source>
</evidence>
<feature type="compositionally biased region" description="Acidic residues" evidence="1">
    <location>
        <begin position="54"/>
        <end position="68"/>
    </location>
</feature>
<feature type="compositionally biased region" description="Low complexity" evidence="1">
    <location>
        <begin position="69"/>
        <end position="79"/>
    </location>
</feature>
<feature type="region of interest" description="Disordered" evidence="1">
    <location>
        <begin position="199"/>
        <end position="227"/>
    </location>
</feature>